<keyword evidence="1" id="KW-0732">Signal</keyword>
<accession>A0A2T0PVS8</accession>
<evidence type="ECO:0000256" key="1">
    <source>
        <dbReference type="SAM" id="SignalP"/>
    </source>
</evidence>
<dbReference type="AlphaFoldDB" id="A0A2T0PVS8"/>
<evidence type="ECO:0000313" key="2">
    <source>
        <dbReference type="EMBL" id="PRX95646.1"/>
    </source>
</evidence>
<protein>
    <submittedName>
        <fullName evidence="2">Uncharacterized protein DUF3515</fullName>
    </submittedName>
</protein>
<feature type="signal peptide" evidence="1">
    <location>
        <begin position="1"/>
        <end position="23"/>
    </location>
</feature>
<sequence length="173" mass="17319">MRPSAPVRPVPGRAAASPRAALAAGCAAVLLSGCAGSGAVSVPAPTPDAAAAALCAQLVAALPEALDERPRVPVSPESELVAAYSQSPGAPAVAVRCGVPRPPDLRPESELWVMNEVSWLPQPAGAPTQFTAVGFGAYVEAIVPPSEDEPQAVLVPLSDAITANLPPLEPGAL</sequence>
<feature type="chain" id="PRO_5038510314" evidence="1">
    <location>
        <begin position="24"/>
        <end position="173"/>
    </location>
</feature>
<gene>
    <name evidence="2" type="ORF">CLV72_109255</name>
</gene>
<dbReference type="Proteomes" id="UP000237846">
    <property type="component" value="Unassembled WGS sequence"/>
</dbReference>
<dbReference type="InterPro" id="IPR021903">
    <property type="entry name" value="DUF3515"/>
</dbReference>
<name>A0A2T0PVS8_9ACTN</name>
<dbReference type="OrthoDB" id="3213819at2"/>
<evidence type="ECO:0000313" key="3">
    <source>
        <dbReference type="Proteomes" id="UP000237846"/>
    </source>
</evidence>
<comment type="caution">
    <text evidence="2">The sequence shown here is derived from an EMBL/GenBank/DDBJ whole genome shotgun (WGS) entry which is preliminary data.</text>
</comment>
<dbReference type="EMBL" id="PVZC01000009">
    <property type="protein sequence ID" value="PRX95646.1"/>
    <property type="molecule type" value="Genomic_DNA"/>
</dbReference>
<dbReference type="Pfam" id="PF12028">
    <property type="entry name" value="DUF3515"/>
    <property type="match status" value="1"/>
</dbReference>
<dbReference type="RefSeq" id="WP_106251914.1">
    <property type="nucleotide sequence ID" value="NZ_PVZC01000009.1"/>
</dbReference>
<proteinExistence type="predicted"/>
<keyword evidence="3" id="KW-1185">Reference proteome</keyword>
<dbReference type="PROSITE" id="PS51257">
    <property type="entry name" value="PROKAR_LIPOPROTEIN"/>
    <property type="match status" value="1"/>
</dbReference>
<organism evidence="2 3">
    <name type="scientific">Allonocardiopsis opalescens</name>
    <dbReference type="NCBI Taxonomy" id="1144618"/>
    <lineage>
        <taxon>Bacteria</taxon>
        <taxon>Bacillati</taxon>
        <taxon>Actinomycetota</taxon>
        <taxon>Actinomycetes</taxon>
        <taxon>Streptosporangiales</taxon>
        <taxon>Allonocardiopsis</taxon>
    </lineage>
</organism>
<reference evidence="2 3" key="1">
    <citation type="submission" date="2018-03" db="EMBL/GenBank/DDBJ databases">
        <title>Genomic Encyclopedia of Archaeal and Bacterial Type Strains, Phase II (KMG-II): from individual species to whole genera.</title>
        <authorList>
            <person name="Goeker M."/>
        </authorList>
    </citation>
    <scope>NUCLEOTIDE SEQUENCE [LARGE SCALE GENOMIC DNA]</scope>
    <source>
        <strain evidence="2 3">DSM 45601</strain>
    </source>
</reference>